<evidence type="ECO:0000313" key="2">
    <source>
        <dbReference type="EMBL" id="MBU5337096.1"/>
    </source>
</evidence>
<sequence length="1657" mass="199694">MSYDILQKNIDQKLKRYKQKVGKDYYTYYYYEALDLLDKYILDLANGQRTKSQVKISELLSKANKMQEDKYIYRNYILSLFIENDKDMLKSIFELNEESYKQEDIYDEENAIYFFIDGFWNEKEFSNESKLNRFEIVYEDLNYIDYRILYVLYKKYNIDVFEKAESYLIDSYEKKYIDKKDGRKTLKSRLAYYSVLSSDDIEDKLDDILNDIQYLDAVKSVPFNNKVVKQIGERFYNKNRITPLKEEINPQNIVIYDYLLQLLNYELYKQYRDMFDYIIEKYCEYRRFNLAPNKDKIDLLLSLSKYNEKISLLARFNNTHTKYLEKIKKIKNQKINLKKDEVDEQNYNLEQKLKEELKGNTYFTYKEFMLIKQLDDEYLNIIIQNLYQVEICDMKNVKCKIIFKFENYPEGEIVYYDNKAFYYFPEEPIEIIILKDEVLYGKSFTVKKINSIDSFGFKDVRDENLPERYKKFKESLSKYFCKNASTIKSELLNNKLSYKFSLYILYSNIDDFTRNLSKNKLKFNKAMIEILIQCKSIFSDKNKYESILDKIRNNLKKDLYLDESKEMVRLIGEELNDTNQKQKNLYEMMNLIKDNGKIQLSKDINLKIEKTFRNIVDDIIELDVMNVSIQYPVFTDLVKIAYENNYYDNMSFINICEKFIYKNKLVDNIVYEYMQECYKRTYLLTDKTDEILKIINLYYENHDNKENNLEMTLNYWIKLNKYDDKFVSTFKKLCKSIPQDELAYNQVVKKSINFMTNLNNYNKYIYDLDIIMIMESVYLNTKGYYKCLESVVYRYIKNNKIDQIKEYVNDIVTYYTKERIITDCCIPIVKTIYDNKYYEQLETSTMTEFKKYFIEILKYEILEYSDYSGLIKNDCILVKNKNNNIIYKFDKVSKDNILIKLNYNESYKINDKDIKRNYIIKNEDIFIEEFEYGDDLFKKKAFNLMMKKQIYKREIVVFGLKNESLLKDKSKYKDLYIKYLLKELEYMQSYFSDYIYQFKYFINKCEVDKEDNKNIEIILKNIGKKEEYYELDFFKTIDKKFTQFEFSGDYIDYIIKRYNSTDEDQYFIEYFDLNKTRLNEIQISEAFKYYFKSLKYINEKLYKSIMNILSYVIKLNSSDTKQSILNCIIDTIIDKDFYRKTEYNLNQSVLRYSILASMHILVHINTVYSYRDKEIYEKVRKAYVNISKFYSRKDHINIFLIKKFNGNLQQLKELCDFIISNSRSYDFTTDEEKIIIKKARYLFDKEIKKEVEKSSSNMYIYKRDSLRQNIVDNYKNIVCNLRNEKVTDKNYRNLMEADSKILINDLVILKTSTSSNNPIQRYIGFELDNMDEKLLILKIKNKNIYKIIKQYLQNEDLNDLYFKDKDNGFEQNIVVIRFMDTLDINNDKFNEGISYVFDLFMDFIKFESDLVEENFLAPDLTIQNTALLQNKLFVANIDQGEVINMINRNNLQKNINKKIQITADYILKIVGQSKLDKKDMYINKLKKDLTNSNIHTLNQFYYKLKSIKDEIINAENLIVSKENVFTAINLYQNNLLDTNQIDSLVKTIASEEIEGGEAYNIVLENINNYEIGVAKNIYKYLIKNYKLHGEKDKISAQSVLAYLTDILHTEQLNSEEIESFTDFIRYLNQNNLINKYDYDKASKRLKELESTSFIRQS</sequence>
<reference evidence="2 3" key="1">
    <citation type="submission" date="2021-06" db="EMBL/GenBank/DDBJ databases">
        <authorList>
            <person name="Sun Q."/>
            <person name="Li D."/>
        </authorList>
    </citation>
    <scope>NUCLEOTIDE SEQUENCE [LARGE SCALE GENOMIC DNA]</scope>
    <source>
        <strain evidence="2 3">N19</strain>
    </source>
</reference>
<comment type="caution">
    <text evidence="2">The sequence shown here is derived from an EMBL/GenBank/DDBJ whole genome shotgun (WGS) entry which is preliminary data.</text>
</comment>
<dbReference type="Proteomes" id="UP001196301">
    <property type="component" value="Unassembled WGS sequence"/>
</dbReference>
<protein>
    <submittedName>
        <fullName evidence="2">Uncharacterized protein</fullName>
    </submittedName>
</protein>
<accession>A0ABS6E0T3</accession>
<dbReference type="RefSeq" id="WP_216571322.1">
    <property type="nucleotide sequence ID" value="NZ_JAHLOQ010000038.1"/>
</dbReference>
<organism evidence="2 3">
    <name type="scientific">Intestinibacter bartlettii</name>
    <dbReference type="NCBI Taxonomy" id="261299"/>
    <lineage>
        <taxon>Bacteria</taxon>
        <taxon>Bacillati</taxon>
        <taxon>Bacillota</taxon>
        <taxon>Clostridia</taxon>
        <taxon>Peptostreptococcales</taxon>
        <taxon>Peptostreptococcaceae</taxon>
        <taxon>Intestinibacter</taxon>
    </lineage>
</organism>
<keyword evidence="1" id="KW-0175">Coiled coil</keyword>
<evidence type="ECO:0000313" key="3">
    <source>
        <dbReference type="Proteomes" id="UP001196301"/>
    </source>
</evidence>
<proteinExistence type="predicted"/>
<name>A0ABS6E0T3_9FIRM</name>
<gene>
    <name evidence="2" type="ORF">KQI20_11650</name>
</gene>
<evidence type="ECO:0000256" key="1">
    <source>
        <dbReference type="SAM" id="Coils"/>
    </source>
</evidence>
<keyword evidence="3" id="KW-1185">Reference proteome</keyword>
<feature type="coiled-coil region" evidence="1">
    <location>
        <begin position="313"/>
        <end position="352"/>
    </location>
</feature>
<dbReference type="EMBL" id="JAHLOQ010000038">
    <property type="protein sequence ID" value="MBU5337096.1"/>
    <property type="molecule type" value="Genomic_DNA"/>
</dbReference>